<proteinExistence type="inferred from homology"/>
<protein>
    <recommendedName>
        <fullName evidence="10">Gustatory receptor</fullName>
    </recommendedName>
</protein>
<comment type="subcellular location">
    <subcellularLocation>
        <location evidence="1">Endomembrane system</location>
    </subcellularLocation>
</comment>
<dbReference type="PROSITE" id="PS00989">
    <property type="entry name" value="CLAT_ADAPTOR_S"/>
    <property type="match status" value="1"/>
</dbReference>
<sequence>MFMFLIIVNVCVEYMWIYTFWEIYQYKSAYNDFIDDQLTNLDENNLEPDNKRKLLNYFIIRGFLMGCVYRAYASLYFSSFLYLLYEYSNLFLADKITFTKMTIALVPYLIFMIQLIFICAQESLVMFCLEFSIKFLKTKFSELCNGTMKRAQYLMNPLTSQFIRNYTELYVKIAKFDKSAQNYFIVAETISKFSLIFITVFYSKQTEFRLFSFSFLIMYMSVQMVINNTFIYSLISFFPTTNLLCYRYLLYCFVSKHNENFVHQTDLKNHHRSIRYHFRHRNQSLIDTKIISFKTNRLLAIKKNLFLQSMPNNKIGFNCGRLFYITQYKNVELFLLNFIFILLFYKKLLLKEL</sequence>
<dbReference type="EMBL" id="WVUK01000058">
    <property type="protein sequence ID" value="KAF7491766.1"/>
    <property type="molecule type" value="Genomic_DNA"/>
</dbReference>
<keyword evidence="6" id="KW-0812">Transmembrane</keyword>
<reference evidence="7" key="2">
    <citation type="submission" date="2020-01" db="EMBL/GenBank/DDBJ databases">
        <authorList>
            <person name="Korhonen P.K.K."/>
            <person name="Guangxu M.G."/>
            <person name="Wang T.W."/>
            <person name="Stroehlein A.J.S."/>
            <person name="Young N.D."/>
            <person name="Ang C.-S.A."/>
            <person name="Fernando D.W.F."/>
            <person name="Lu H.L."/>
            <person name="Taylor S.T."/>
            <person name="Ehtesham M.E.M."/>
            <person name="Najaraj S.H.N."/>
            <person name="Harsha G.H.G."/>
            <person name="Madugundu A.M."/>
            <person name="Renuse S.R."/>
            <person name="Holt D.H."/>
            <person name="Pandey A.P."/>
            <person name="Papenfuss A.P."/>
            <person name="Gasser R.B.G."/>
            <person name="Fischer K.F."/>
        </authorList>
    </citation>
    <scope>NUCLEOTIDE SEQUENCE</scope>
    <source>
        <strain evidence="7">SSS_KF_BRIS2020</strain>
    </source>
</reference>
<name>A0A834RAB9_SARSC</name>
<reference evidence="9" key="1">
    <citation type="journal article" date="2020" name="PLoS Negl. Trop. Dis.">
        <title>High-quality nuclear genome for Sarcoptes scabiei-A critical resource for a neglected parasite.</title>
        <authorList>
            <person name="Korhonen P.K."/>
            <person name="Gasser R.B."/>
            <person name="Ma G."/>
            <person name="Wang T."/>
            <person name="Stroehlein A.J."/>
            <person name="Young N.D."/>
            <person name="Ang C.S."/>
            <person name="Fernando D.D."/>
            <person name="Lu H.C."/>
            <person name="Taylor S."/>
            <person name="Reynolds S.L."/>
            <person name="Mofiz E."/>
            <person name="Najaraj S.H."/>
            <person name="Gowda H."/>
            <person name="Madugundu A."/>
            <person name="Renuse S."/>
            <person name="Holt D."/>
            <person name="Pandey A."/>
            <person name="Papenfuss A.T."/>
            <person name="Fischer K."/>
        </authorList>
    </citation>
    <scope>NUCLEOTIDE SEQUENCE [LARGE SCALE GENOMIC DNA]</scope>
</reference>
<feature type="transmembrane region" description="Helical" evidence="6">
    <location>
        <begin position="6"/>
        <end position="24"/>
    </location>
</feature>
<evidence type="ECO:0000256" key="3">
    <source>
        <dbReference type="ARBA" id="ARBA00022448"/>
    </source>
</evidence>
<evidence type="ECO:0000256" key="4">
    <source>
        <dbReference type="ARBA" id="ARBA00022927"/>
    </source>
</evidence>
<feature type="transmembrane region" description="Helical" evidence="6">
    <location>
        <begin position="182"/>
        <end position="202"/>
    </location>
</feature>
<gene>
    <name evidence="7" type="ORF">SSS_5821</name>
</gene>
<keyword evidence="5 6" id="KW-0472">Membrane</keyword>
<dbReference type="Proteomes" id="UP000070412">
    <property type="component" value="Unassembled WGS sequence"/>
</dbReference>
<dbReference type="OrthoDB" id="10660846at2759"/>
<evidence type="ECO:0000313" key="7">
    <source>
        <dbReference type="EMBL" id="KAF7491766.1"/>
    </source>
</evidence>
<dbReference type="GO" id="GO:0030117">
    <property type="term" value="C:membrane coat"/>
    <property type="evidence" value="ECO:0007669"/>
    <property type="project" value="InterPro"/>
</dbReference>
<evidence type="ECO:0008006" key="10">
    <source>
        <dbReference type="Google" id="ProtNLM"/>
    </source>
</evidence>
<evidence type="ECO:0000313" key="8">
    <source>
        <dbReference type="EnsemblMetazoa" id="KAF7491766.1"/>
    </source>
</evidence>
<evidence type="ECO:0000256" key="1">
    <source>
        <dbReference type="ARBA" id="ARBA00004308"/>
    </source>
</evidence>
<keyword evidence="4" id="KW-0653">Protein transport</keyword>
<organism evidence="7">
    <name type="scientific">Sarcoptes scabiei</name>
    <name type="common">Itch mite</name>
    <name type="synonym">Acarus scabiei</name>
    <dbReference type="NCBI Taxonomy" id="52283"/>
    <lineage>
        <taxon>Eukaryota</taxon>
        <taxon>Metazoa</taxon>
        <taxon>Ecdysozoa</taxon>
        <taxon>Arthropoda</taxon>
        <taxon>Chelicerata</taxon>
        <taxon>Arachnida</taxon>
        <taxon>Acari</taxon>
        <taxon>Acariformes</taxon>
        <taxon>Sarcoptiformes</taxon>
        <taxon>Astigmata</taxon>
        <taxon>Psoroptidia</taxon>
        <taxon>Sarcoptoidea</taxon>
        <taxon>Sarcoptidae</taxon>
        <taxon>Sarcoptinae</taxon>
        <taxon>Sarcoptes</taxon>
    </lineage>
</organism>
<evidence type="ECO:0000313" key="9">
    <source>
        <dbReference type="Proteomes" id="UP000070412"/>
    </source>
</evidence>
<dbReference type="InterPro" id="IPR000804">
    <property type="entry name" value="Clathrin_sm-chain_CS"/>
</dbReference>
<evidence type="ECO:0000256" key="2">
    <source>
        <dbReference type="ARBA" id="ARBA00006972"/>
    </source>
</evidence>
<feature type="transmembrane region" description="Helical" evidence="6">
    <location>
        <begin position="105"/>
        <end position="129"/>
    </location>
</feature>
<evidence type="ECO:0000256" key="5">
    <source>
        <dbReference type="ARBA" id="ARBA00023136"/>
    </source>
</evidence>
<comment type="similarity">
    <text evidence="2">Belongs to the adaptor complexes small subunit family.</text>
</comment>
<dbReference type="GO" id="GO:0016192">
    <property type="term" value="P:vesicle-mediated transport"/>
    <property type="evidence" value="ECO:0007669"/>
    <property type="project" value="InterPro"/>
</dbReference>
<keyword evidence="3" id="KW-0813">Transport</keyword>
<keyword evidence="9" id="KW-1185">Reference proteome</keyword>
<reference evidence="8" key="3">
    <citation type="submission" date="2022-06" db="UniProtKB">
        <authorList>
            <consortium name="EnsemblMetazoa"/>
        </authorList>
    </citation>
    <scope>IDENTIFICATION</scope>
</reference>
<evidence type="ECO:0000256" key="6">
    <source>
        <dbReference type="SAM" id="Phobius"/>
    </source>
</evidence>
<dbReference type="GO" id="GO:0006886">
    <property type="term" value="P:intracellular protein transport"/>
    <property type="evidence" value="ECO:0007669"/>
    <property type="project" value="InterPro"/>
</dbReference>
<dbReference type="EnsemblMetazoa" id="SSS_5821s_mrna">
    <property type="protein sequence ID" value="KAF7491766.1"/>
    <property type="gene ID" value="SSS_5821"/>
</dbReference>
<dbReference type="AlphaFoldDB" id="A0A834RAB9"/>
<accession>A0A834RAB9</accession>
<dbReference type="GO" id="GO:0012505">
    <property type="term" value="C:endomembrane system"/>
    <property type="evidence" value="ECO:0007669"/>
    <property type="project" value="UniProtKB-SubCell"/>
</dbReference>
<feature type="transmembrane region" description="Helical" evidence="6">
    <location>
        <begin position="331"/>
        <end position="350"/>
    </location>
</feature>
<feature type="transmembrane region" description="Helical" evidence="6">
    <location>
        <begin position="58"/>
        <end position="85"/>
    </location>
</feature>
<keyword evidence="6" id="KW-1133">Transmembrane helix</keyword>